<dbReference type="STRING" id="443610.VE25_00775"/>
<organism evidence="4 5">
    <name type="scientific">Devosia geojensis</name>
    <dbReference type="NCBI Taxonomy" id="443610"/>
    <lineage>
        <taxon>Bacteria</taxon>
        <taxon>Pseudomonadati</taxon>
        <taxon>Pseudomonadota</taxon>
        <taxon>Alphaproteobacteria</taxon>
        <taxon>Hyphomicrobiales</taxon>
        <taxon>Devosiaceae</taxon>
        <taxon>Devosia</taxon>
    </lineage>
</organism>
<keyword evidence="2" id="KW-0472">Membrane</keyword>
<dbReference type="InterPro" id="IPR007730">
    <property type="entry name" value="SPOR-like_dom"/>
</dbReference>
<feature type="compositionally biased region" description="Low complexity" evidence="1">
    <location>
        <begin position="49"/>
        <end position="75"/>
    </location>
</feature>
<feature type="region of interest" description="Disordered" evidence="1">
    <location>
        <begin position="419"/>
        <end position="454"/>
    </location>
</feature>
<evidence type="ECO:0000313" key="4">
    <source>
        <dbReference type="EMBL" id="KKB13654.1"/>
    </source>
</evidence>
<protein>
    <recommendedName>
        <fullName evidence="3">SPOR domain-containing protein</fullName>
    </recommendedName>
</protein>
<feature type="compositionally biased region" description="Pro residues" evidence="1">
    <location>
        <begin position="105"/>
        <end position="118"/>
    </location>
</feature>
<keyword evidence="5" id="KW-1185">Reference proteome</keyword>
<evidence type="ECO:0000256" key="1">
    <source>
        <dbReference type="SAM" id="MobiDB-lite"/>
    </source>
</evidence>
<dbReference type="Proteomes" id="UP000033632">
    <property type="component" value="Unassembled WGS sequence"/>
</dbReference>
<dbReference type="EMBL" id="JZEX01000020">
    <property type="protein sequence ID" value="KKB13654.1"/>
    <property type="molecule type" value="Genomic_DNA"/>
</dbReference>
<keyword evidence="2" id="KW-1133">Transmembrane helix</keyword>
<comment type="caution">
    <text evidence="4">The sequence shown here is derived from an EMBL/GenBank/DDBJ whole genome shotgun (WGS) entry which is preliminary data.</text>
</comment>
<feature type="region of interest" description="Disordered" evidence="1">
    <location>
        <begin position="549"/>
        <end position="580"/>
    </location>
</feature>
<feature type="compositionally biased region" description="Polar residues" evidence="1">
    <location>
        <begin position="419"/>
        <end position="441"/>
    </location>
</feature>
<evidence type="ECO:0000256" key="2">
    <source>
        <dbReference type="SAM" id="Phobius"/>
    </source>
</evidence>
<proteinExistence type="predicted"/>
<dbReference type="GO" id="GO:0042834">
    <property type="term" value="F:peptidoglycan binding"/>
    <property type="evidence" value="ECO:0007669"/>
    <property type="project" value="InterPro"/>
</dbReference>
<dbReference type="AlphaFoldDB" id="A0A0F5FXS7"/>
<evidence type="ECO:0000259" key="3">
    <source>
        <dbReference type="PROSITE" id="PS51724"/>
    </source>
</evidence>
<gene>
    <name evidence="4" type="ORF">VE25_00775</name>
</gene>
<keyword evidence="2" id="KW-0812">Transmembrane</keyword>
<dbReference type="PATRIC" id="fig|443610.3.peg.2610"/>
<feature type="domain" description="SPOR" evidence="3">
    <location>
        <begin position="637"/>
        <end position="719"/>
    </location>
</feature>
<feature type="region of interest" description="Disordered" evidence="1">
    <location>
        <begin position="24"/>
        <end position="144"/>
    </location>
</feature>
<sequence length="719" mass="72498">MTTAKPQQVNDQPEAADDLIAELAKLMAQDAQGDRRDKAPEQQPEETDPAPAAVAASEPPGDVPAAEDAAPASEPFAFRLPGSAAGPTEPIPAPRFDIGQAEPAAPEPVADPVPPAPEPFAFDFGLTPPREPASSPAVEESPIALDEDHDTIGDLIAAELGEEIDAAEDAFNSDAGAEAPEPAIAPTPTVNAAPQAPAVEPRRGDASDGFRIAPVFGLGGRRVEPAPAPVREPTAARAEPGIGQDPIDDIETLIGDAIRVQNQPTEPEFEPEPARGDPVNAAPALRSLATPVLPQTRPAPQPDPEPMSAEATILAAAAATGAQVGWADGRETDFEPTSVEDEPLPPRRRGGMVRAFAGPAIAVVALLAAGIGLYSVLGLGGNDGPAPLLTADAEPAKEVPEPAAEPTAQQSVVFNEISGNSTPAENEQLVSRDQSQASEVASATPAEDASAEGLVNRRVRTVTVRPDGTIVGGEDSVAGAAMLPVDRPNVPAVPGAEQAVASANATEGGAANAGTAAGAAAGAAGATTGAPAADGDDPLAALIATAPGDAAATGGTPATTPITTTPATTATNGNVPTPMPRIERPSAPSTITNVAETAPQAASQPTSSVNAVVQGTLQPVGGQAQAPAQQQAAVTQQASTAPAYVQLSSQRSEEAAQQTAASLQSRFGNLFGGTTLEIQRVDLGERGIYYRVRLPAQSLQNATQICNNVKAGGGDCFTL</sequence>
<feature type="compositionally biased region" description="Low complexity" evidence="1">
    <location>
        <begin position="549"/>
        <end position="576"/>
    </location>
</feature>
<dbReference type="PROSITE" id="PS51724">
    <property type="entry name" value="SPOR"/>
    <property type="match status" value="1"/>
</dbReference>
<feature type="region of interest" description="Disordered" evidence="1">
    <location>
        <begin position="174"/>
        <end position="248"/>
    </location>
</feature>
<reference evidence="4 5" key="1">
    <citation type="submission" date="2015-03" db="EMBL/GenBank/DDBJ databases">
        <authorList>
            <person name="Hassan Y.I."/>
            <person name="Lepp D."/>
            <person name="Li X.-Z."/>
            <person name="Zhou T."/>
        </authorList>
    </citation>
    <scope>NUCLEOTIDE SEQUENCE [LARGE SCALE GENOMIC DNA]</scope>
    <source>
        <strain evidence="4 5">BD-c194</strain>
    </source>
</reference>
<feature type="transmembrane region" description="Helical" evidence="2">
    <location>
        <begin position="356"/>
        <end position="377"/>
    </location>
</feature>
<accession>A0A0F5FXS7</accession>
<feature type="compositionally biased region" description="Low complexity" evidence="1">
    <location>
        <begin position="177"/>
        <end position="189"/>
    </location>
</feature>
<name>A0A0F5FXS7_9HYPH</name>
<evidence type="ECO:0000313" key="5">
    <source>
        <dbReference type="Proteomes" id="UP000033632"/>
    </source>
</evidence>
<dbReference type="Pfam" id="PF05036">
    <property type="entry name" value="SPOR"/>
    <property type="match status" value="1"/>
</dbReference>